<accession>A0A0C2J8G2</accession>
<dbReference type="AlphaFoldDB" id="A0A0C2J8G2"/>
<keyword evidence="1" id="KW-1133">Transmembrane helix</keyword>
<dbReference type="Proteomes" id="UP000031668">
    <property type="component" value="Unassembled WGS sequence"/>
</dbReference>
<comment type="caution">
    <text evidence="2">The sequence shown here is derived from an EMBL/GenBank/DDBJ whole genome shotgun (WGS) entry which is preliminary data.</text>
</comment>
<evidence type="ECO:0000313" key="2">
    <source>
        <dbReference type="EMBL" id="KII65388.1"/>
    </source>
</evidence>
<reference evidence="2 3" key="1">
    <citation type="journal article" date="2014" name="Genome Biol. Evol.">
        <title>The genome of the myxosporean Thelohanellus kitauei shows adaptations to nutrient acquisition within its fish host.</title>
        <authorList>
            <person name="Yang Y."/>
            <person name="Xiong J."/>
            <person name="Zhou Z."/>
            <person name="Huo F."/>
            <person name="Miao W."/>
            <person name="Ran C."/>
            <person name="Liu Y."/>
            <person name="Zhang J."/>
            <person name="Feng J."/>
            <person name="Wang M."/>
            <person name="Wang M."/>
            <person name="Wang L."/>
            <person name="Yao B."/>
        </authorList>
    </citation>
    <scope>NUCLEOTIDE SEQUENCE [LARGE SCALE GENOMIC DNA]</scope>
    <source>
        <strain evidence="2">Wuqing</strain>
    </source>
</reference>
<evidence type="ECO:0000256" key="1">
    <source>
        <dbReference type="SAM" id="Phobius"/>
    </source>
</evidence>
<keyword evidence="1" id="KW-0812">Transmembrane</keyword>
<feature type="transmembrane region" description="Helical" evidence="1">
    <location>
        <begin position="228"/>
        <end position="248"/>
    </location>
</feature>
<name>A0A0C2J8G2_THEKT</name>
<gene>
    <name evidence="2" type="ORF">RF11_09095</name>
</gene>
<keyword evidence="3" id="KW-1185">Reference proteome</keyword>
<sequence>MSSENHTFTEDSVYFIHVNLRIYGVKIYLSDFKQDIMIELKMNKEEPYQLRISEIIYFLLSKNHRGHFAEPLATYKNSYDNLVLCYTNHTYVYRDKRFTNFHKKNEVLKIDAQMKSLTIDLFQTRNQELIENHKNTRVYRYNITQIAAEKASRRQDTTMKTSTTQNNWTVRRAILTTVTKIYMEDNKTVNTEITGSPDIRRGRSRRQAEVEDIRLNKSNQIVHSQSKIGYLGIAGVILFISLPAYKYYKKKRYRHIQFKLERCEQTPQEISIPNNL</sequence>
<protein>
    <submittedName>
        <fullName evidence="2">Uncharacterized protein</fullName>
    </submittedName>
</protein>
<dbReference type="EMBL" id="JWZT01003871">
    <property type="protein sequence ID" value="KII65388.1"/>
    <property type="molecule type" value="Genomic_DNA"/>
</dbReference>
<keyword evidence="1" id="KW-0472">Membrane</keyword>
<organism evidence="2 3">
    <name type="scientific">Thelohanellus kitauei</name>
    <name type="common">Myxosporean</name>
    <dbReference type="NCBI Taxonomy" id="669202"/>
    <lineage>
        <taxon>Eukaryota</taxon>
        <taxon>Metazoa</taxon>
        <taxon>Cnidaria</taxon>
        <taxon>Myxozoa</taxon>
        <taxon>Myxosporea</taxon>
        <taxon>Bivalvulida</taxon>
        <taxon>Platysporina</taxon>
        <taxon>Myxobolidae</taxon>
        <taxon>Thelohanellus</taxon>
    </lineage>
</organism>
<evidence type="ECO:0000313" key="3">
    <source>
        <dbReference type="Proteomes" id="UP000031668"/>
    </source>
</evidence>
<proteinExistence type="predicted"/>